<gene>
    <name evidence="1" type="ORF">CTRU02_210794</name>
</gene>
<dbReference type="EMBL" id="VUJX02000007">
    <property type="protein sequence ID" value="KAL0933995.1"/>
    <property type="molecule type" value="Genomic_DNA"/>
</dbReference>
<accession>A0ACC3YQ08</accession>
<organism evidence="1 2">
    <name type="scientific">Colletotrichum truncatum</name>
    <name type="common">Anthracnose fungus</name>
    <name type="synonym">Colletotrichum capsici</name>
    <dbReference type="NCBI Taxonomy" id="5467"/>
    <lineage>
        <taxon>Eukaryota</taxon>
        <taxon>Fungi</taxon>
        <taxon>Dikarya</taxon>
        <taxon>Ascomycota</taxon>
        <taxon>Pezizomycotina</taxon>
        <taxon>Sordariomycetes</taxon>
        <taxon>Hypocreomycetidae</taxon>
        <taxon>Glomerellales</taxon>
        <taxon>Glomerellaceae</taxon>
        <taxon>Colletotrichum</taxon>
        <taxon>Colletotrichum truncatum species complex</taxon>
    </lineage>
</organism>
<comment type="caution">
    <text evidence="1">The sequence shown here is derived from an EMBL/GenBank/DDBJ whole genome shotgun (WGS) entry which is preliminary data.</text>
</comment>
<dbReference type="Proteomes" id="UP000805649">
    <property type="component" value="Unassembled WGS sequence"/>
</dbReference>
<evidence type="ECO:0000313" key="1">
    <source>
        <dbReference type="EMBL" id="KAL0933995.1"/>
    </source>
</evidence>
<reference evidence="1 2" key="1">
    <citation type="journal article" date="2020" name="Phytopathology">
        <title>Genome Sequence Resources of Colletotrichum truncatum, C. plurivorum, C. musicola, and C. sojae: Four Species Pathogenic to Soybean (Glycine max).</title>
        <authorList>
            <person name="Rogerio F."/>
            <person name="Boufleur T.R."/>
            <person name="Ciampi-Guillardi M."/>
            <person name="Sukno S.A."/>
            <person name="Thon M.R."/>
            <person name="Massola Junior N.S."/>
            <person name="Baroncelli R."/>
        </authorList>
    </citation>
    <scope>NUCLEOTIDE SEQUENCE [LARGE SCALE GENOMIC DNA]</scope>
    <source>
        <strain evidence="1 2">CMES1059</strain>
    </source>
</reference>
<name>A0ACC3YQ08_COLTU</name>
<sequence length="363" mass="40742">MPNRDRYTGPPAQASPLPDQPLKSHDETRLGTPSVISQASLSPASSLEHTPKVAYDLDHLALLHHVEHDMIKPPHTHFVANEADAGPLLQLIMKSALSASYFMDELLGFAALHLSVLTDDAAEKIRYRHQAVYLQTRALASFNTLAPEITDKNCTIIFLFSSFTAMHMLHDTVATERDLLELLERFIQFVHLYRGLGAITDRGWHVIRKSELRSIFDLIEAVDRVEMTSGRECEKLAGLLSESSDQLGSEPTKACLAALNSLQGVFNQYNTLPGPMNRHVVLGWPVHLSTEYLTLLNMRQPEALVILAYWAVLLHYGRSFWVFGDAGRFLVQAISKFLGKHWGPWMEWPKQAIESHAPPPPRS</sequence>
<evidence type="ECO:0000313" key="2">
    <source>
        <dbReference type="Proteomes" id="UP000805649"/>
    </source>
</evidence>
<proteinExistence type="predicted"/>
<keyword evidence="2" id="KW-1185">Reference proteome</keyword>
<protein>
    <submittedName>
        <fullName evidence="1">Upc2 protein</fullName>
    </submittedName>
</protein>